<evidence type="ECO:0000256" key="3">
    <source>
        <dbReference type="SAM" id="SignalP"/>
    </source>
</evidence>
<keyword evidence="3" id="KW-0732">Signal</keyword>
<dbReference type="GO" id="GO:0030313">
    <property type="term" value="C:cell envelope"/>
    <property type="evidence" value="ECO:0007669"/>
    <property type="project" value="UniProtKB-SubCell"/>
</dbReference>
<evidence type="ECO:0000256" key="2">
    <source>
        <dbReference type="ARBA" id="ARBA00023054"/>
    </source>
</evidence>
<sequence>MPRRNRRALMVVAMLAASGVLTAVLLTRSDSSQATDKKAVDLPPNTAKVTRQTLTDTETVDGELGYGTTTAAASRTPGTITWLPDSGQALSRGQALFKVNNKPTSIMYGALPAYRRLAVDSEGQDVRQLEQNLKALGYTGFTVDDEYTSATASAVEEWQEDRGLDETGVVELGQVVFTGGPVRVDSLSAQEGAPTAPGQTVLTYTGTTKAVTVELDAADQRLAKRNGNVSVTLPDDSTVAGRIDEVSTKIVPAESPDKEPETKIELVVAISNQKAAAPASVDVVFTASERKNVLTVPVAALLALQEGGFGVQVTGTGSQYTPVKTGMFANGRVEISGAGIAAGVSVGVPK</sequence>
<dbReference type="KEGG" id="kqi:F1D05_15890"/>
<dbReference type="InterPro" id="IPR050465">
    <property type="entry name" value="UPF0194_transport"/>
</dbReference>
<dbReference type="InterPro" id="IPR002477">
    <property type="entry name" value="Peptidoglycan-bd-like"/>
</dbReference>
<dbReference type="EMBL" id="CP043661">
    <property type="protein sequence ID" value="QNE19124.1"/>
    <property type="molecule type" value="Genomic_DNA"/>
</dbReference>
<dbReference type="InterPro" id="IPR036366">
    <property type="entry name" value="PGBDSf"/>
</dbReference>
<dbReference type="PANTHER" id="PTHR32347">
    <property type="entry name" value="EFFLUX SYSTEM COMPONENT YKNX-RELATED"/>
    <property type="match status" value="1"/>
</dbReference>
<evidence type="ECO:0000313" key="5">
    <source>
        <dbReference type="EMBL" id="QNE19124.1"/>
    </source>
</evidence>
<keyword evidence="6" id="KW-1185">Reference proteome</keyword>
<comment type="subcellular location">
    <subcellularLocation>
        <location evidence="1">Cell envelope</location>
    </subcellularLocation>
</comment>
<dbReference type="Gene3D" id="2.40.420.20">
    <property type="match status" value="1"/>
</dbReference>
<reference evidence="5 6" key="2">
    <citation type="journal article" date="2020" name="Microbiol. Resour. Announc.">
        <title>Antarctic desert soil bacteria exhibit high novel natural product potential, evaluated through long-read genome sequencing and comparative genomics.</title>
        <authorList>
            <person name="Benaud N."/>
            <person name="Edwards R.J."/>
            <person name="Amos T.G."/>
            <person name="D'Agostino P.M."/>
            <person name="Gutierrez-Chavez C."/>
            <person name="Montgomery K."/>
            <person name="Nicetic I."/>
            <person name="Ferrari B.C."/>
        </authorList>
    </citation>
    <scope>NUCLEOTIDE SEQUENCE [LARGE SCALE GENOMIC DNA]</scope>
    <source>
        <strain evidence="5 6">SPB151</strain>
    </source>
</reference>
<evidence type="ECO:0000313" key="6">
    <source>
        <dbReference type="Proteomes" id="UP000515563"/>
    </source>
</evidence>
<evidence type="ECO:0000259" key="4">
    <source>
        <dbReference type="Pfam" id="PF01471"/>
    </source>
</evidence>
<dbReference type="PANTHER" id="PTHR32347:SF14">
    <property type="entry name" value="EFFLUX SYSTEM COMPONENT YKNX-RELATED"/>
    <property type="match status" value="1"/>
</dbReference>
<keyword evidence="2" id="KW-0175">Coiled coil</keyword>
<accession>A0A7G6WYQ9</accession>
<dbReference type="AlphaFoldDB" id="A0A7G6WYQ9"/>
<organism evidence="5 6">
    <name type="scientific">Kribbella qitaiheensis</name>
    <dbReference type="NCBI Taxonomy" id="1544730"/>
    <lineage>
        <taxon>Bacteria</taxon>
        <taxon>Bacillati</taxon>
        <taxon>Actinomycetota</taxon>
        <taxon>Actinomycetes</taxon>
        <taxon>Propionibacteriales</taxon>
        <taxon>Kribbellaceae</taxon>
        <taxon>Kribbella</taxon>
    </lineage>
</organism>
<dbReference type="InterPro" id="IPR036365">
    <property type="entry name" value="PGBD-like_sf"/>
</dbReference>
<dbReference type="Proteomes" id="UP000515563">
    <property type="component" value="Chromosome"/>
</dbReference>
<feature type="chain" id="PRO_5038425119" evidence="3">
    <location>
        <begin position="24"/>
        <end position="350"/>
    </location>
</feature>
<name>A0A7G6WYQ9_9ACTN</name>
<feature type="domain" description="Peptidoglycan binding-like" evidence="4">
    <location>
        <begin position="123"/>
        <end position="170"/>
    </location>
</feature>
<protein>
    <submittedName>
        <fullName evidence="5">HlyD family efflux transporter periplasmic adaptor subunit</fullName>
    </submittedName>
</protein>
<dbReference type="SUPFAM" id="SSF47090">
    <property type="entry name" value="PGBD-like"/>
    <property type="match status" value="1"/>
</dbReference>
<proteinExistence type="predicted"/>
<dbReference type="Pfam" id="PF01471">
    <property type="entry name" value="PG_binding_1"/>
    <property type="match status" value="1"/>
</dbReference>
<evidence type="ECO:0000256" key="1">
    <source>
        <dbReference type="ARBA" id="ARBA00004196"/>
    </source>
</evidence>
<reference evidence="6" key="1">
    <citation type="submission" date="2019-09" db="EMBL/GenBank/DDBJ databases">
        <title>Antimicrobial potential of Antarctic Bacteria.</title>
        <authorList>
            <person name="Benaud N."/>
            <person name="Edwards R.J."/>
            <person name="Ferrari B.C."/>
        </authorList>
    </citation>
    <scope>NUCLEOTIDE SEQUENCE [LARGE SCALE GENOMIC DNA]</scope>
    <source>
        <strain evidence="6">SPB151</strain>
    </source>
</reference>
<gene>
    <name evidence="5" type="ORF">F1D05_15890</name>
</gene>
<feature type="signal peptide" evidence="3">
    <location>
        <begin position="1"/>
        <end position="23"/>
    </location>
</feature>
<dbReference type="Gene3D" id="1.10.101.10">
    <property type="entry name" value="PGBD-like superfamily/PGBD"/>
    <property type="match status" value="1"/>
</dbReference>